<evidence type="ECO:0000256" key="1">
    <source>
        <dbReference type="ARBA" id="ARBA00022679"/>
    </source>
</evidence>
<dbReference type="PANTHER" id="PTHR43584">
    <property type="entry name" value="NUCLEOTIDYL TRANSFERASE"/>
    <property type="match status" value="1"/>
</dbReference>
<protein>
    <submittedName>
        <fullName evidence="4">Bifunctional N-acetylglucosamine-1-phosphate uridyltransferase/glucosamine-1-phosphate acetyltransferase</fullName>
    </submittedName>
</protein>
<keyword evidence="2" id="KW-0548">Nucleotidyltransferase</keyword>
<keyword evidence="1 4" id="KW-0808">Transferase</keyword>
<dbReference type="Gene3D" id="3.90.550.10">
    <property type="entry name" value="Spore Coat Polysaccharide Biosynthesis Protein SpsA, Chain A"/>
    <property type="match status" value="2"/>
</dbReference>
<dbReference type="AlphaFoldDB" id="A0A1R3TQF0"/>
<reference evidence="5" key="1">
    <citation type="submission" date="2016-10" db="EMBL/GenBank/DDBJ databases">
        <authorList>
            <person name="Wibberg D."/>
        </authorList>
    </citation>
    <scope>NUCLEOTIDE SEQUENCE [LARGE SCALE GENOMIC DNA]</scope>
</reference>
<dbReference type="SUPFAM" id="SSF53448">
    <property type="entry name" value="Nucleotide-diphospho-sugar transferases"/>
    <property type="match status" value="2"/>
</dbReference>
<dbReference type="EMBL" id="FMUE01000004">
    <property type="protein sequence ID" value="SCX20904.1"/>
    <property type="molecule type" value="Genomic_DNA"/>
</dbReference>
<dbReference type="CDD" id="cd04183">
    <property type="entry name" value="GT2_BcE_like"/>
    <property type="match status" value="2"/>
</dbReference>
<proteinExistence type="predicted"/>
<evidence type="ECO:0000313" key="5">
    <source>
        <dbReference type="Proteomes" id="UP000187891"/>
    </source>
</evidence>
<dbReference type="PANTHER" id="PTHR43584:SF8">
    <property type="entry name" value="N-ACETYLMURAMATE ALPHA-1-PHOSPHATE URIDYLYLTRANSFERASE"/>
    <property type="match status" value="1"/>
</dbReference>
<dbReference type="InterPro" id="IPR005835">
    <property type="entry name" value="NTP_transferase_dom"/>
</dbReference>
<sequence length="508" mass="56076">MQILMPIASRSQFFPEQEYFFPKPLIEIAGKPMIDSVVSALKASIPDARFCFIISADDARQFSLDETLRIIGGHHTKVVQRAGETKGGLCSALLAGDELDLEQPLVICNSDQIIDVPLMDILAKFQQDDVASGVITFRSVHPRWCYIVPDEHGRVAQAAEKRVVSDIAIAGFYYFKRAGDFFAAARRAILSGDEVDGQYYFSAALNQIILQDVPVAYVKIDASKYYSFYSPEKIAEFAATELATSLRDRSGNDEQLNVLIPAAGEGSRFAKQNWGKPKPFIDVDGRMMLEHVIENVCSPNASTTVLLRAEHIKACDAGVRRLNEIGVAIRPVDRLTEGTACTLLLARSTFDNDQPLLVANSDQWVDFDCSAFVRDCLERKLDGSILVFRDADMDPKWSFAKVDENGLVVEVAEKKPISDLATVGIYLFRRGSEFVRAAIDMIACNDRVNNEFYTCPAYNYMIRNGAKIGVYEVSRDAMKGLGTPEDLTAFLLETGAPLSADAPVAMVG</sequence>
<evidence type="ECO:0000259" key="3">
    <source>
        <dbReference type="Pfam" id="PF00483"/>
    </source>
</evidence>
<feature type="domain" description="Nucleotidyl transferase" evidence="3">
    <location>
        <begin position="22"/>
        <end position="177"/>
    </location>
</feature>
<dbReference type="STRING" id="1907666.DSM25559_1980"/>
<gene>
    <name evidence="4" type="ORF">DSM25559_1980</name>
</gene>
<dbReference type="Proteomes" id="UP000187891">
    <property type="component" value="Unassembled WGS sequence"/>
</dbReference>
<dbReference type="RefSeq" id="WP_077119493.1">
    <property type="nucleotide sequence ID" value="NZ_FMUE01000004.1"/>
</dbReference>
<dbReference type="InterPro" id="IPR029044">
    <property type="entry name" value="Nucleotide-diphossugar_trans"/>
</dbReference>
<feature type="domain" description="Nucleotidyl transferase" evidence="3">
    <location>
        <begin position="259"/>
        <end position="431"/>
    </location>
</feature>
<dbReference type="InterPro" id="IPR050065">
    <property type="entry name" value="GlmU-like"/>
</dbReference>
<accession>A0A1R3TQF0</accession>
<evidence type="ECO:0000313" key="4">
    <source>
        <dbReference type="EMBL" id="SCX20904.1"/>
    </source>
</evidence>
<evidence type="ECO:0000256" key="2">
    <source>
        <dbReference type="ARBA" id="ARBA00022695"/>
    </source>
</evidence>
<dbReference type="Pfam" id="PF00483">
    <property type="entry name" value="NTP_transferase"/>
    <property type="match status" value="2"/>
</dbReference>
<dbReference type="GO" id="GO:0016779">
    <property type="term" value="F:nucleotidyltransferase activity"/>
    <property type="evidence" value="ECO:0007669"/>
    <property type="project" value="UniProtKB-KW"/>
</dbReference>
<name>A0A1R3TQF0_9HYPH</name>
<organism evidence="4 5">
    <name type="scientific">Agrobacterium rosae</name>
    <dbReference type="NCBI Taxonomy" id="1972867"/>
    <lineage>
        <taxon>Bacteria</taxon>
        <taxon>Pseudomonadati</taxon>
        <taxon>Pseudomonadota</taxon>
        <taxon>Alphaproteobacteria</taxon>
        <taxon>Hyphomicrobiales</taxon>
        <taxon>Rhizobiaceae</taxon>
        <taxon>Rhizobium/Agrobacterium group</taxon>
        <taxon>Agrobacterium</taxon>
    </lineage>
</organism>